<gene>
    <name evidence="4" type="ORF">KME15_17785</name>
</gene>
<dbReference type="EMBL" id="JAHHHD010000022">
    <property type="protein sequence ID" value="MBW4660526.1"/>
    <property type="molecule type" value="Genomic_DNA"/>
</dbReference>
<feature type="transmembrane region" description="Helical" evidence="2">
    <location>
        <begin position="102"/>
        <end position="124"/>
    </location>
</feature>
<organism evidence="4 5">
    <name type="scientific">Drouetiella hepatica Uher 2000/2452</name>
    <dbReference type="NCBI Taxonomy" id="904376"/>
    <lineage>
        <taxon>Bacteria</taxon>
        <taxon>Bacillati</taxon>
        <taxon>Cyanobacteriota</taxon>
        <taxon>Cyanophyceae</taxon>
        <taxon>Oculatellales</taxon>
        <taxon>Oculatellaceae</taxon>
        <taxon>Drouetiella</taxon>
    </lineage>
</organism>
<dbReference type="Gene3D" id="1.10.3730.20">
    <property type="match status" value="1"/>
</dbReference>
<feature type="transmembrane region" description="Helical" evidence="2">
    <location>
        <begin position="225"/>
        <end position="247"/>
    </location>
</feature>
<reference evidence="4" key="2">
    <citation type="journal article" date="2022" name="Microbiol. Resour. Announc.">
        <title>Metagenome Sequencing to Explore Phylogenomics of Terrestrial Cyanobacteria.</title>
        <authorList>
            <person name="Ward R.D."/>
            <person name="Stajich J.E."/>
            <person name="Johansen J.R."/>
            <person name="Huntemann M."/>
            <person name="Clum A."/>
            <person name="Foster B."/>
            <person name="Foster B."/>
            <person name="Roux S."/>
            <person name="Palaniappan K."/>
            <person name="Varghese N."/>
            <person name="Mukherjee S."/>
            <person name="Reddy T.B.K."/>
            <person name="Daum C."/>
            <person name="Copeland A."/>
            <person name="Chen I.A."/>
            <person name="Ivanova N.N."/>
            <person name="Kyrpides N.C."/>
            <person name="Shapiro N."/>
            <person name="Eloe-Fadrosh E.A."/>
            <person name="Pietrasiak N."/>
        </authorList>
    </citation>
    <scope>NUCLEOTIDE SEQUENCE</scope>
    <source>
        <strain evidence="4">UHER 2000/2452</strain>
    </source>
</reference>
<comment type="similarity">
    <text evidence="1">Belongs to the EamA transporter family.</text>
</comment>
<feature type="domain" description="EamA" evidence="3">
    <location>
        <begin position="15"/>
        <end position="146"/>
    </location>
</feature>
<evidence type="ECO:0000256" key="2">
    <source>
        <dbReference type="SAM" id="Phobius"/>
    </source>
</evidence>
<feature type="transmembrane region" description="Helical" evidence="2">
    <location>
        <begin position="280"/>
        <end position="299"/>
    </location>
</feature>
<comment type="caution">
    <text evidence="4">The sequence shown here is derived from an EMBL/GenBank/DDBJ whole genome shotgun (WGS) entry which is preliminary data.</text>
</comment>
<sequence length="303" mass="31665">MNSSKPPGWQIAAVLTIGVLSVSTAAIFIRLALADSGSQGVGFSLVLAASRLTIASLCLIPAWRSFRSAQFQPSALYYSAAAGLFLAIHFACWITSLSYTSIAASTALVTTNPVWVALWSWLWFREKPSSLTLGGIAIALLGSVVVAIGDAGDGFVGSHPLLGNSLALIGSWAVSLYFLLGRSAQRRGLGISSHVVLTYTTAALVLLPLPFLFGSSYSGYPISVYGWIVLMAVFPQLIGHTSFNWAVRWVSPTLVTLTILAEPVGSSILGAIVFRENPGVVVIAGAVVIVAGVAIAALGTREA</sequence>
<dbReference type="InterPro" id="IPR037185">
    <property type="entry name" value="EmrE-like"/>
</dbReference>
<feature type="transmembrane region" description="Helical" evidence="2">
    <location>
        <begin position="131"/>
        <end position="149"/>
    </location>
</feature>
<evidence type="ECO:0000256" key="1">
    <source>
        <dbReference type="ARBA" id="ARBA00007362"/>
    </source>
</evidence>
<evidence type="ECO:0000259" key="3">
    <source>
        <dbReference type="Pfam" id="PF00892"/>
    </source>
</evidence>
<dbReference type="GO" id="GO:0016020">
    <property type="term" value="C:membrane"/>
    <property type="evidence" value="ECO:0007669"/>
    <property type="project" value="InterPro"/>
</dbReference>
<keyword evidence="2" id="KW-1133">Transmembrane helix</keyword>
<feature type="transmembrane region" description="Helical" evidence="2">
    <location>
        <begin position="161"/>
        <end position="180"/>
    </location>
</feature>
<feature type="transmembrane region" description="Helical" evidence="2">
    <location>
        <begin position="40"/>
        <end position="63"/>
    </location>
</feature>
<dbReference type="Proteomes" id="UP000757435">
    <property type="component" value="Unassembled WGS sequence"/>
</dbReference>
<dbReference type="SUPFAM" id="SSF103481">
    <property type="entry name" value="Multidrug resistance efflux transporter EmrE"/>
    <property type="match status" value="2"/>
</dbReference>
<name>A0A951QEX9_9CYAN</name>
<dbReference type="Pfam" id="PF00892">
    <property type="entry name" value="EamA"/>
    <property type="match status" value="2"/>
</dbReference>
<feature type="transmembrane region" description="Helical" evidence="2">
    <location>
        <begin position="254"/>
        <end position="274"/>
    </location>
</feature>
<reference evidence="4" key="1">
    <citation type="submission" date="2021-05" db="EMBL/GenBank/DDBJ databases">
        <authorList>
            <person name="Pietrasiak N."/>
            <person name="Ward R."/>
            <person name="Stajich J.E."/>
            <person name="Kurbessoian T."/>
        </authorList>
    </citation>
    <scope>NUCLEOTIDE SEQUENCE</scope>
    <source>
        <strain evidence="4">UHER 2000/2452</strain>
    </source>
</reference>
<dbReference type="AlphaFoldDB" id="A0A951QEX9"/>
<keyword evidence="2" id="KW-0472">Membrane</keyword>
<feature type="transmembrane region" description="Helical" evidence="2">
    <location>
        <begin position="192"/>
        <end position="213"/>
    </location>
</feature>
<feature type="transmembrane region" description="Helical" evidence="2">
    <location>
        <begin position="75"/>
        <end position="96"/>
    </location>
</feature>
<evidence type="ECO:0000313" key="4">
    <source>
        <dbReference type="EMBL" id="MBW4660526.1"/>
    </source>
</evidence>
<dbReference type="PANTHER" id="PTHR22911:SF76">
    <property type="entry name" value="EAMA DOMAIN-CONTAINING PROTEIN"/>
    <property type="match status" value="1"/>
</dbReference>
<keyword evidence="2" id="KW-0812">Transmembrane</keyword>
<feature type="transmembrane region" description="Helical" evidence="2">
    <location>
        <begin position="12"/>
        <end position="34"/>
    </location>
</feature>
<protein>
    <submittedName>
        <fullName evidence="4">DMT family transporter</fullName>
    </submittedName>
</protein>
<evidence type="ECO:0000313" key="5">
    <source>
        <dbReference type="Proteomes" id="UP000757435"/>
    </source>
</evidence>
<proteinExistence type="inferred from homology"/>
<dbReference type="InterPro" id="IPR000620">
    <property type="entry name" value="EamA_dom"/>
</dbReference>
<accession>A0A951QEX9</accession>
<dbReference type="PANTHER" id="PTHR22911">
    <property type="entry name" value="ACYL-MALONYL CONDENSING ENZYME-RELATED"/>
    <property type="match status" value="1"/>
</dbReference>
<feature type="domain" description="EamA" evidence="3">
    <location>
        <begin position="162"/>
        <end position="296"/>
    </location>
</feature>